<dbReference type="GO" id="GO:0004497">
    <property type="term" value="F:monooxygenase activity"/>
    <property type="evidence" value="ECO:0007669"/>
    <property type="project" value="TreeGrafter"/>
</dbReference>
<evidence type="ECO:0000313" key="3">
    <source>
        <dbReference type="Proteomes" id="UP000295447"/>
    </source>
</evidence>
<accession>A0A4R7ZYH5</accession>
<dbReference type="SUPFAM" id="SSF51905">
    <property type="entry name" value="FAD/NAD(P)-binding domain"/>
    <property type="match status" value="1"/>
</dbReference>
<keyword evidence="1" id="KW-0560">Oxidoreductase</keyword>
<dbReference type="GO" id="GO:0050660">
    <property type="term" value="F:flavin adenine dinucleotide binding"/>
    <property type="evidence" value="ECO:0007669"/>
    <property type="project" value="TreeGrafter"/>
</dbReference>
<dbReference type="AlphaFoldDB" id="A0A4R7ZYH5"/>
<organism evidence="2 3">
    <name type="scientific">Kribbella kalugense</name>
    <dbReference type="NCBI Taxonomy" id="2512221"/>
    <lineage>
        <taxon>Bacteria</taxon>
        <taxon>Bacillati</taxon>
        <taxon>Actinomycetota</taxon>
        <taxon>Actinomycetes</taxon>
        <taxon>Propionibacteriales</taxon>
        <taxon>Kribbellaceae</taxon>
        <taxon>Kribbella</taxon>
    </lineage>
</organism>
<gene>
    <name evidence="2" type="ORF">EV650_1721</name>
</gene>
<evidence type="ECO:0000313" key="2">
    <source>
        <dbReference type="EMBL" id="TDW22875.1"/>
    </source>
</evidence>
<proteinExistence type="predicted"/>
<reference evidence="2 3" key="1">
    <citation type="submission" date="2019-03" db="EMBL/GenBank/DDBJ databases">
        <title>Genomic Encyclopedia of Type Strains, Phase III (KMG-III): the genomes of soil and plant-associated and newly described type strains.</title>
        <authorList>
            <person name="Whitman W."/>
        </authorList>
    </citation>
    <scope>NUCLEOTIDE SEQUENCE [LARGE SCALE GENOMIC DNA]</scope>
    <source>
        <strain evidence="2 3">VKM Ac-2570</strain>
    </source>
</reference>
<dbReference type="InterPro" id="IPR036188">
    <property type="entry name" value="FAD/NAD-bd_sf"/>
</dbReference>
<dbReference type="Pfam" id="PF13738">
    <property type="entry name" value="Pyr_redox_3"/>
    <property type="match status" value="1"/>
</dbReference>
<dbReference type="InterPro" id="IPR050982">
    <property type="entry name" value="Auxin_biosynth/cation_transpt"/>
</dbReference>
<dbReference type="PANTHER" id="PTHR43539">
    <property type="entry name" value="FLAVIN-BINDING MONOOXYGENASE-LIKE PROTEIN (AFU_ORTHOLOGUE AFUA_4G09220)"/>
    <property type="match status" value="1"/>
</dbReference>
<dbReference type="Gene3D" id="3.50.50.60">
    <property type="entry name" value="FAD/NAD(P)-binding domain"/>
    <property type="match status" value="1"/>
</dbReference>
<keyword evidence="3" id="KW-1185">Reference proteome</keyword>
<dbReference type="EMBL" id="SODF01000001">
    <property type="protein sequence ID" value="TDW22875.1"/>
    <property type="molecule type" value="Genomic_DNA"/>
</dbReference>
<comment type="caution">
    <text evidence="2">The sequence shown here is derived from an EMBL/GenBank/DDBJ whole genome shotgun (WGS) entry which is preliminary data.</text>
</comment>
<name>A0A4R7ZYH5_9ACTN</name>
<dbReference type="PANTHER" id="PTHR43539:SF78">
    <property type="entry name" value="FLAVIN-CONTAINING MONOOXYGENASE"/>
    <property type="match status" value="1"/>
</dbReference>
<protein>
    <submittedName>
        <fullName evidence="2">Putative flavoprotein involved in K+ transport</fullName>
    </submittedName>
</protein>
<dbReference type="Proteomes" id="UP000295447">
    <property type="component" value="Unassembled WGS sequence"/>
</dbReference>
<sequence>MSRLASDPYREVMDRVGTVVIGAGQAGLAMGYCLREDFVILEQNDRVGDCWRERYDSLRLFSLPRYASLPGLRIGTRDCPSRDEMADYLEQYAVHHELPVRTGVRVTRLSRDEEGFLVETSAGDWRADQVVVAAGMHSTPRRPSYADELDPSIRQLHSLEYRNTDQLADGTVLVVGAANSGTDIALDAVKTHRTLLAGRHPGQVPVDIDSTVGHVFTPVVMFLFKYVLTRRTPMGRKAIANAVQKGLPLTRNKLDHLDAAGIERLGRIDGVRDGRPVTADGDVLDDVRTVVWCTGSDPDHSWIDLPVFEDDGRPRHERGVSADVPGLFFLGLDFQYAIASASIQGVDRDARYLVKRLGQATLRSTLMLPRVALE</sequence>
<evidence type="ECO:0000256" key="1">
    <source>
        <dbReference type="ARBA" id="ARBA00023002"/>
    </source>
</evidence>